<dbReference type="Proteomes" id="UP001498398">
    <property type="component" value="Unassembled WGS sequence"/>
</dbReference>
<evidence type="ECO:0000256" key="10">
    <source>
        <dbReference type="ARBA" id="ARBA00050045"/>
    </source>
</evidence>
<dbReference type="InterPro" id="IPR034085">
    <property type="entry name" value="TOG"/>
</dbReference>
<dbReference type="CDD" id="cd18626">
    <property type="entry name" value="CD_eEF3"/>
    <property type="match status" value="1"/>
</dbReference>
<dbReference type="PROSITE" id="PS50013">
    <property type="entry name" value="CHROMO_2"/>
    <property type="match status" value="1"/>
</dbReference>
<dbReference type="InterPro" id="IPR017871">
    <property type="entry name" value="ABC_transporter-like_CS"/>
</dbReference>
<keyword evidence="16" id="KW-1185">Reference proteome</keyword>
<sequence length="1081" mass="118252">MSPVAMSDAINSTFNPIIENLRTAPTAPDAKAAADKLAREVAKNGLQSLQDNNIITTMHSFATNKKSGYERESAAVAFHSFANILGAPAAPLLLPSLPILFDLYMDKGEVVRVAATSAVKAILKILPPEATRIAFRALEPILETGKWKTKVGVLDAMRGFVSTARDAVAAELGQVLPKVENAMHDTKSEVSTAAVKCATALCTTLANPDLAPHIPALVKCMSNPDTVPACIKSLSSTTFVAEVTAPALAVLVPLLIRALNDRSMEVQRRCVVVIDNLVKLVRDPNVAAEYLSPLVEGTEKIAKSAAFPEVRAFADTALQTLLKSGASANGTSTHRDLDAEVRDAKLTLLTLLPEDLRDSSSTSPNGPFTPKFSLLDVSLDFQASLVADLVHIRSFDDKEAWNRAVGLYMVPWTDAELSRAFAESVRTHFLTIDQAKHAVISNESDEEGEVLCDTLFSLAYGALLLLSHTTLRLIRGRRYGILGTNGSGKSTLMRQLRDGKVENFPPHDQLRCVMVEHSLQGEDASLSVLDFIAADKALADVPRSKIRDQLLEVGFDDSRQADIVGGLSGGWKMKLELARAMLYNADLLLLDEPTNHLDRASVAWLEQYLIAHSNVTCLIISHDSGFLDNVTTDIIHYESKKLVYYRGNLSKFVAHHPEAKAYYTLAATSVKFSFPPPGSLMGVRSPTRAILKMTNCTFTYPGRATPSLYNVSCALSLSSRVGILGPNGAGKSTLIKLLTGETVPQEGTVYKHPSLRIGYVSQHATHHIERHLEKTPIGYIQWRFQDGHDREVLEKVTRAFTDEEKELMEKEWVGKDGSKRKLELIMGRQKLKKSFQYEVKWRGLDHKWNTWVPRDVLLEKGFSKLVQQFDDLEASREGAGARETRADIVRKHLEDIGLDGDIAQYNEISGLSGGQKIKLVIAACLWNNPQICVLDEPSNFLDREALGGLAVAIRDWAGAVVIISHNHEFVSALCPEIWHIEAGRMTQKGKVGTIDDAFLDKKGSGTSTPARSRLQSPAASASATPAGSGAEEPTSGTTTPPVKKKKKTTRNQLKAQEERRRLRKLAWLTHGGPKPEDTDSD</sequence>
<keyword evidence="7" id="KW-0067">ATP-binding</keyword>
<organism evidence="15 16">
    <name type="scientific">Marasmiellus scandens</name>
    <dbReference type="NCBI Taxonomy" id="2682957"/>
    <lineage>
        <taxon>Eukaryota</taxon>
        <taxon>Fungi</taxon>
        <taxon>Dikarya</taxon>
        <taxon>Basidiomycota</taxon>
        <taxon>Agaricomycotina</taxon>
        <taxon>Agaricomycetes</taxon>
        <taxon>Agaricomycetidae</taxon>
        <taxon>Agaricales</taxon>
        <taxon>Marasmiineae</taxon>
        <taxon>Omphalotaceae</taxon>
        <taxon>Marasmiellus</taxon>
    </lineage>
</organism>
<dbReference type="Pfam" id="PF00385">
    <property type="entry name" value="Chromo"/>
    <property type="match status" value="1"/>
</dbReference>
<comment type="caution">
    <text evidence="15">The sequence shown here is derived from an EMBL/GenBank/DDBJ whole genome shotgun (WGS) entry which is preliminary data.</text>
</comment>
<keyword evidence="15" id="KW-0640">Prion</keyword>
<dbReference type="InterPro" id="IPR050611">
    <property type="entry name" value="ABCF"/>
</dbReference>
<keyword evidence="8" id="KW-0539">Nucleus</keyword>
<keyword evidence="6" id="KW-0547">Nucleotide-binding</keyword>
<dbReference type="InterPro" id="IPR021133">
    <property type="entry name" value="HEAT_type_2"/>
</dbReference>
<name>A0ABR1K7H9_9AGAR</name>
<feature type="compositionally biased region" description="Low complexity" evidence="12">
    <location>
        <begin position="1016"/>
        <end position="1030"/>
    </location>
</feature>
<gene>
    <name evidence="15" type="primary">NEW1</name>
    <name evidence="15" type="ORF">VKT23_000773</name>
</gene>
<dbReference type="SUPFAM" id="SSF48371">
    <property type="entry name" value="ARM repeat"/>
    <property type="match status" value="1"/>
</dbReference>
<dbReference type="InterPro" id="IPR015688">
    <property type="entry name" value="eEF3_ABC2_chromodomain-like"/>
</dbReference>
<dbReference type="InterPro" id="IPR003439">
    <property type="entry name" value="ABC_transporter-like_ATP-bd"/>
</dbReference>
<dbReference type="SUPFAM" id="SSF52540">
    <property type="entry name" value="P-loop containing nucleoside triphosphate hydrolases"/>
    <property type="match status" value="2"/>
</dbReference>
<evidence type="ECO:0000259" key="14">
    <source>
        <dbReference type="PROSITE" id="PS50893"/>
    </source>
</evidence>
<dbReference type="PROSITE" id="PS50077">
    <property type="entry name" value="HEAT_REPEAT"/>
    <property type="match status" value="2"/>
</dbReference>
<dbReference type="Gene3D" id="2.40.50.990">
    <property type="match status" value="1"/>
</dbReference>
<evidence type="ECO:0000256" key="3">
    <source>
        <dbReference type="ARBA" id="ARBA00011054"/>
    </source>
</evidence>
<feature type="repeat" description="HEAT" evidence="11">
    <location>
        <begin position="96"/>
        <end position="132"/>
    </location>
</feature>
<dbReference type="Gene3D" id="3.40.50.300">
    <property type="entry name" value="P-loop containing nucleotide triphosphate hydrolases"/>
    <property type="match status" value="2"/>
</dbReference>
<protein>
    <recommendedName>
        <fullName evidence="9">Elongation factor 3</fullName>
    </recommendedName>
    <alternativeName>
        <fullName evidence="10">Eukaryotic elongation factor 3</fullName>
    </alternativeName>
</protein>
<dbReference type="Gene3D" id="1.25.10.10">
    <property type="entry name" value="Leucine-rich Repeat Variant"/>
    <property type="match status" value="1"/>
</dbReference>
<dbReference type="SUPFAM" id="SSF54160">
    <property type="entry name" value="Chromo domain-like"/>
    <property type="match status" value="1"/>
</dbReference>
<dbReference type="Pfam" id="PF00005">
    <property type="entry name" value="ABC_tran"/>
    <property type="match status" value="2"/>
</dbReference>
<feature type="repeat" description="HEAT" evidence="11">
    <location>
        <begin position="251"/>
        <end position="289"/>
    </location>
</feature>
<dbReference type="InterPro" id="IPR000953">
    <property type="entry name" value="Chromo/chromo_shadow_dom"/>
</dbReference>
<evidence type="ECO:0000256" key="2">
    <source>
        <dbReference type="ARBA" id="ARBA00004496"/>
    </source>
</evidence>
<evidence type="ECO:0000256" key="5">
    <source>
        <dbReference type="ARBA" id="ARBA00022737"/>
    </source>
</evidence>
<dbReference type="InterPro" id="IPR011989">
    <property type="entry name" value="ARM-like"/>
</dbReference>
<keyword evidence="4" id="KW-0963">Cytoplasm</keyword>
<dbReference type="Pfam" id="PF24987">
    <property type="entry name" value="HEAT_EF3_N"/>
    <property type="match status" value="1"/>
</dbReference>
<feature type="domain" description="Chromo" evidence="13">
    <location>
        <begin position="820"/>
        <end position="881"/>
    </location>
</feature>
<dbReference type="SMART" id="SM00298">
    <property type="entry name" value="CHROMO"/>
    <property type="match status" value="1"/>
</dbReference>
<dbReference type="PANTHER" id="PTHR19211:SF14">
    <property type="entry name" value="ATP-BINDING CASSETTE SUB-FAMILY F MEMBER 1"/>
    <property type="match status" value="1"/>
</dbReference>
<dbReference type="InterPro" id="IPR023780">
    <property type="entry name" value="Chromo_domain"/>
</dbReference>
<dbReference type="InterPro" id="IPR047038">
    <property type="entry name" value="eEF3_chromodomain-like_sf"/>
</dbReference>
<proteinExistence type="inferred from homology"/>
<keyword evidence="15" id="KW-0034">Amyloid</keyword>
<dbReference type="InterPro" id="IPR023779">
    <property type="entry name" value="Chromodomain_CS"/>
</dbReference>
<dbReference type="EMBL" id="JBANRG010000001">
    <property type="protein sequence ID" value="KAK7472660.1"/>
    <property type="molecule type" value="Genomic_DNA"/>
</dbReference>
<dbReference type="SMART" id="SM01349">
    <property type="entry name" value="TOG"/>
    <property type="match status" value="1"/>
</dbReference>
<feature type="region of interest" description="Disordered" evidence="12">
    <location>
        <begin position="1002"/>
        <end position="1081"/>
    </location>
</feature>
<feature type="domain" description="ABC transporter" evidence="14">
    <location>
        <begin position="450"/>
        <end position="665"/>
    </location>
</feature>
<feature type="domain" description="ABC transporter" evidence="14">
    <location>
        <begin position="691"/>
        <end position="1007"/>
    </location>
</feature>
<comment type="subcellular location">
    <subcellularLocation>
        <location evidence="2">Cytoplasm</location>
    </subcellularLocation>
    <subcellularLocation>
        <location evidence="1">Nucleus</location>
    </subcellularLocation>
</comment>
<dbReference type="PANTHER" id="PTHR19211">
    <property type="entry name" value="ATP-BINDING TRANSPORT PROTEIN-RELATED"/>
    <property type="match status" value="1"/>
</dbReference>
<dbReference type="PROSITE" id="PS00598">
    <property type="entry name" value="CHROMO_1"/>
    <property type="match status" value="1"/>
</dbReference>
<feature type="compositionally biased region" description="Polar residues" evidence="12">
    <location>
        <begin position="1004"/>
        <end position="1015"/>
    </location>
</feature>
<accession>A0ABR1K7H9</accession>
<evidence type="ECO:0000256" key="9">
    <source>
        <dbReference type="ARBA" id="ARBA00050030"/>
    </source>
</evidence>
<evidence type="ECO:0000256" key="12">
    <source>
        <dbReference type="SAM" id="MobiDB-lite"/>
    </source>
</evidence>
<dbReference type="PROSITE" id="PS00211">
    <property type="entry name" value="ABC_TRANSPORTER_1"/>
    <property type="match status" value="1"/>
</dbReference>
<evidence type="ECO:0000256" key="11">
    <source>
        <dbReference type="PROSITE-ProRule" id="PRU00103"/>
    </source>
</evidence>
<dbReference type="InterPro" id="IPR027417">
    <property type="entry name" value="P-loop_NTPase"/>
</dbReference>
<dbReference type="InterPro" id="IPR016024">
    <property type="entry name" value="ARM-type_fold"/>
</dbReference>
<evidence type="ECO:0000259" key="13">
    <source>
        <dbReference type="PROSITE" id="PS50013"/>
    </source>
</evidence>
<dbReference type="InterPro" id="IPR016197">
    <property type="entry name" value="Chromo-like_dom_sf"/>
</dbReference>
<evidence type="ECO:0000256" key="6">
    <source>
        <dbReference type="ARBA" id="ARBA00022741"/>
    </source>
</evidence>
<evidence type="ECO:0000313" key="16">
    <source>
        <dbReference type="Proteomes" id="UP001498398"/>
    </source>
</evidence>
<dbReference type="Pfam" id="PF24984">
    <property type="entry name" value="HEAT_EF3_GNC1"/>
    <property type="match status" value="1"/>
</dbReference>
<evidence type="ECO:0000313" key="15">
    <source>
        <dbReference type="EMBL" id="KAK7472660.1"/>
    </source>
</evidence>
<reference evidence="15 16" key="1">
    <citation type="submission" date="2024-01" db="EMBL/GenBank/DDBJ databases">
        <title>A draft genome for the cacao thread blight pathogen Marasmiellus scandens.</title>
        <authorList>
            <person name="Baruah I.K."/>
            <person name="Leung J."/>
            <person name="Bukari Y."/>
            <person name="Amoako-Attah I."/>
            <person name="Meinhardt L.W."/>
            <person name="Bailey B.A."/>
            <person name="Cohen S.P."/>
        </authorList>
    </citation>
    <scope>NUCLEOTIDE SEQUENCE [LARGE SCALE GENOMIC DNA]</scope>
    <source>
        <strain evidence="15 16">GH-19</strain>
    </source>
</reference>
<evidence type="ECO:0000256" key="4">
    <source>
        <dbReference type="ARBA" id="ARBA00022490"/>
    </source>
</evidence>
<dbReference type="CDD" id="cd03221">
    <property type="entry name" value="ABCF_EF-3"/>
    <property type="match status" value="1"/>
</dbReference>
<evidence type="ECO:0000256" key="8">
    <source>
        <dbReference type="ARBA" id="ARBA00023242"/>
    </source>
</evidence>
<dbReference type="InterPro" id="IPR003593">
    <property type="entry name" value="AAA+_ATPase"/>
</dbReference>
<evidence type="ECO:0000256" key="1">
    <source>
        <dbReference type="ARBA" id="ARBA00004123"/>
    </source>
</evidence>
<comment type="similarity">
    <text evidence="3">Belongs to the ABC transporter superfamily. ABCF family. EF3 subfamily.</text>
</comment>
<evidence type="ECO:0000256" key="7">
    <source>
        <dbReference type="ARBA" id="ARBA00022840"/>
    </source>
</evidence>
<dbReference type="PROSITE" id="PS50893">
    <property type="entry name" value="ABC_TRANSPORTER_2"/>
    <property type="match status" value="2"/>
</dbReference>
<keyword evidence="5" id="KW-0677">Repeat</keyword>
<dbReference type="SMART" id="SM00382">
    <property type="entry name" value="AAA"/>
    <property type="match status" value="2"/>
</dbReference>